<keyword evidence="5" id="KW-1185">Reference proteome</keyword>
<feature type="chain" id="PRO_5045298833" evidence="2">
    <location>
        <begin position="28"/>
        <end position="318"/>
    </location>
</feature>
<gene>
    <name evidence="4" type="ORF">ACFPK1_30580</name>
</gene>
<dbReference type="InterPro" id="IPR023346">
    <property type="entry name" value="Lysozyme-like_dom_sf"/>
</dbReference>
<evidence type="ECO:0000313" key="4">
    <source>
        <dbReference type="EMBL" id="MFC5142608.1"/>
    </source>
</evidence>
<sequence length="318" mass="33597">MSARWRRWFPVVVVLLAVLAGCAEAPAAPAVPATPAPVGSPTPPAPPAAASDAIGPHGPSVPEEPVALARVLEDTQATIADPARAPADVAAAARTAQVAYEELAFRPERLPAVLAALSPRVRESTDRIVGAGRSLLSMAKRGPGDMLPAWRIAAPRPPGELRAIYAEAQDRFGVPWTVLAAVNLVESRMGRIVSHSEAGARGPMQFMPSTWASYGLGGDVTDPHDAILGAANYLAANGGATDAGLDRALERYNNDDRYVRAVRAYATVMQADERAYLGFHAWEVYFRTTAGRVHLPVGYDEAEPVTAVAYLARTGAPR</sequence>
<feature type="signal peptide" evidence="2">
    <location>
        <begin position="1"/>
        <end position="27"/>
    </location>
</feature>
<proteinExistence type="predicted"/>
<dbReference type="Proteomes" id="UP001596175">
    <property type="component" value="Unassembled WGS sequence"/>
</dbReference>
<keyword evidence="2" id="KW-0732">Signal</keyword>
<name>A0ABV9ZM97_9PSEU</name>
<dbReference type="CDD" id="cd13399">
    <property type="entry name" value="Slt35-like"/>
    <property type="match status" value="1"/>
</dbReference>
<evidence type="ECO:0000256" key="2">
    <source>
        <dbReference type="SAM" id="SignalP"/>
    </source>
</evidence>
<dbReference type="SUPFAM" id="SSF53955">
    <property type="entry name" value="Lysozyme-like"/>
    <property type="match status" value="1"/>
</dbReference>
<comment type="caution">
    <text evidence="4">The sequence shown here is derived from an EMBL/GenBank/DDBJ whole genome shotgun (WGS) entry which is preliminary data.</text>
</comment>
<organism evidence="4 5">
    <name type="scientific">Actinomycetospora rhizophila</name>
    <dbReference type="NCBI Taxonomy" id="1416876"/>
    <lineage>
        <taxon>Bacteria</taxon>
        <taxon>Bacillati</taxon>
        <taxon>Actinomycetota</taxon>
        <taxon>Actinomycetes</taxon>
        <taxon>Pseudonocardiales</taxon>
        <taxon>Pseudonocardiaceae</taxon>
        <taxon>Actinomycetospora</taxon>
    </lineage>
</organism>
<evidence type="ECO:0000256" key="1">
    <source>
        <dbReference type="SAM" id="MobiDB-lite"/>
    </source>
</evidence>
<dbReference type="InterPro" id="IPR008258">
    <property type="entry name" value="Transglycosylase_SLT_dom_1"/>
</dbReference>
<dbReference type="PROSITE" id="PS51257">
    <property type="entry name" value="PROKAR_LIPOPROTEIN"/>
    <property type="match status" value="1"/>
</dbReference>
<dbReference type="EMBL" id="JBHSKG010000025">
    <property type="protein sequence ID" value="MFC5142608.1"/>
    <property type="molecule type" value="Genomic_DNA"/>
</dbReference>
<feature type="region of interest" description="Disordered" evidence="1">
    <location>
        <begin position="30"/>
        <end position="63"/>
    </location>
</feature>
<reference evidence="5" key="1">
    <citation type="journal article" date="2019" name="Int. J. Syst. Evol. Microbiol.">
        <title>The Global Catalogue of Microorganisms (GCM) 10K type strain sequencing project: providing services to taxonomists for standard genome sequencing and annotation.</title>
        <authorList>
            <consortium name="The Broad Institute Genomics Platform"/>
            <consortium name="The Broad Institute Genome Sequencing Center for Infectious Disease"/>
            <person name="Wu L."/>
            <person name="Ma J."/>
        </authorList>
    </citation>
    <scope>NUCLEOTIDE SEQUENCE [LARGE SCALE GENOMIC DNA]</scope>
    <source>
        <strain evidence="5">XZYJ18</strain>
    </source>
</reference>
<evidence type="ECO:0000313" key="5">
    <source>
        <dbReference type="Proteomes" id="UP001596175"/>
    </source>
</evidence>
<accession>A0ABV9ZM97</accession>
<dbReference type="Gene3D" id="1.10.530.10">
    <property type="match status" value="1"/>
</dbReference>
<evidence type="ECO:0000259" key="3">
    <source>
        <dbReference type="Pfam" id="PF01464"/>
    </source>
</evidence>
<dbReference type="RefSeq" id="WP_378024721.1">
    <property type="nucleotide sequence ID" value="NZ_JBHSKG010000025.1"/>
</dbReference>
<feature type="compositionally biased region" description="Pro residues" evidence="1">
    <location>
        <begin position="32"/>
        <end position="47"/>
    </location>
</feature>
<protein>
    <submittedName>
        <fullName evidence="4">Transglycosylase SLT domain-containing protein</fullName>
    </submittedName>
</protein>
<feature type="domain" description="Transglycosylase SLT" evidence="3">
    <location>
        <begin position="166"/>
        <end position="263"/>
    </location>
</feature>
<dbReference type="Pfam" id="PF01464">
    <property type="entry name" value="SLT"/>
    <property type="match status" value="1"/>
</dbReference>